<dbReference type="PANTHER" id="PTHR12526:SF630">
    <property type="entry name" value="GLYCOSYLTRANSFERASE"/>
    <property type="match status" value="1"/>
</dbReference>
<reference evidence="4" key="1">
    <citation type="submission" date="2016-11" db="EMBL/GenBank/DDBJ databases">
        <authorList>
            <person name="Varghese N."/>
            <person name="Submissions S."/>
        </authorList>
    </citation>
    <scope>NUCLEOTIDE SEQUENCE [LARGE SCALE GENOMIC DNA]</scope>
    <source>
        <strain evidence="4">CGMCC 1.10835</strain>
    </source>
</reference>
<organism evidence="3 4">
    <name type="scientific">Marinobacter antarcticus</name>
    <dbReference type="NCBI Taxonomy" id="564117"/>
    <lineage>
        <taxon>Bacteria</taxon>
        <taxon>Pseudomonadati</taxon>
        <taxon>Pseudomonadota</taxon>
        <taxon>Gammaproteobacteria</taxon>
        <taxon>Pseudomonadales</taxon>
        <taxon>Marinobacteraceae</taxon>
        <taxon>Marinobacter</taxon>
    </lineage>
</organism>
<protein>
    <submittedName>
        <fullName evidence="3">Glycosyltransferase involved in cell wall bisynthesis</fullName>
    </submittedName>
</protein>
<sequence>MTVEQSNAITMPPQKPLRVLHITFNMGIGGTEQVIRQLVQGMVSEGVESEILCIDGHIGPIGETLQQSGVPVHKVVRKQGFDWPLIKAIRKHLREGRFDVVHCHQYTPWMYGWLAALPTRAKVVFTEHGRFYPDRYRYKAMLINPVMALFTPSILAISKATKDALVKYEFIPRKKIQVIYNGIAPLERDEAEATRIRDSLGIPKTAFVVGTVSRLDPVKNQAMMLRAFKQFSEKQPDSYLLMVGDGPDKDKLISLASEFGITKRTIFTGFINNPVHYLAAMDVFLLSSHTEGTSMTLLEAMSLEIPAIATWVGGNPEIIEDEVTGLLVEPDDSESFALSIEQLYENLILKQSMGKAARLSFDKRFSAGVMVFHYSKIYRNANPTLYSFPRSRGRINNG</sequence>
<dbReference type="Pfam" id="PF13439">
    <property type="entry name" value="Glyco_transf_4"/>
    <property type="match status" value="1"/>
</dbReference>
<evidence type="ECO:0000313" key="3">
    <source>
        <dbReference type="EMBL" id="SHK45958.1"/>
    </source>
</evidence>
<dbReference type="Proteomes" id="UP000184497">
    <property type="component" value="Unassembled WGS sequence"/>
</dbReference>
<dbReference type="PANTHER" id="PTHR12526">
    <property type="entry name" value="GLYCOSYLTRANSFERASE"/>
    <property type="match status" value="1"/>
</dbReference>
<dbReference type="GO" id="GO:0016757">
    <property type="term" value="F:glycosyltransferase activity"/>
    <property type="evidence" value="ECO:0007669"/>
    <property type="project" value="InterPro"/>
</dbReference>
<evidence type="ECO:0000259" key="2">
    <source>
        <dbReference type="Pfam" id="PF13439"/>
    </source>
</evidence>
<feature type="domain" description="Glycosyl transferase family 1" evidence="1">
    <location>
        <begin position="194"/>
        <end position="358"/>
    </location>
</feature>
<evidence type="ECO:0000259" key="1">
    <source>
        <dbReference type="Pfam" id="PF00534"/>
    </source>
</evidence>
<proteinExistence type="predicted"/>
<feature type="domain" description="Glycosyltransferase subfamily 4-like N-terminal" evidence="2">
    <location>
        <begin position="28"/>
        <end position="183"/>
    </location>
</feature>
<dbReference type="Gene3D" id="3.40.50.2000">
    <property type="entry name" value="Glycogen Phosphorylase B"/>
    <property type="match status" value="2"/>
</dbReference>
<name>A0A1M6SMY4_9GAMM</name>
<dbReference type="Pfam" id="PF00534">
    <property type="entry name" value="Glycos_transf_1"/>
    <property type="match status" value="1"/>
</dbReference>
<dbReference type="RefSeq" id="WP_072797152.1">
    <property type="nucleotide sequence ID" value="NZ_FRAQ01000001.1"/>
</dbReference>
<dbReference type="STRING" id="564117.SAMN05216369_2137"/>
<accession>A0A1M6SMY4</accession>
<dbReference type="AlphaFoldDB" id="A0A1M6SMY4"/>
<dbReference type="InterPro" id="IPR028098">
    <property type="entry name" value="Glyco_trans_4-like_N"/>
</dbReference>
<dbReference type="SUPFAM" id="SSF53756">
    <property type="entry name" value="UDP-Glycosyltransferase/glycogen phosphorylase"/>
    <property type="match status" value="1"/>
</dbReference>
<keyword evidence="4" id="KW-1185">Reference proteome</keyword>
<gene>
    <name evidence="3" type="ORF">SAMN05216369_2137</name>
</gene>
<evidence type="ECO:0000313" key="4">
    <source>
        <dbReference type="Proteomes" id="UP000184497"/>
    </source>
</evidence>
<dbReference type="GO" id="GO:1901135">
    <property type="term" value="P:carbohydrate derivative metabolic process"/>
    <property type="evidence" value="ECO:0007669"/>
    <property type="project" value="UniProtKB-ARBA"/>
</dbReference>
<dbReference type="EMBL" id="FRAQ01000001">
    <property type="protein sequence ID" value="SHK45958.1"/>
    <property type="molecule type" value="Genomic_DNA"/>
</dbReference>
<dbReference type="InterPro" id="IPR001296">
    <property type="entry name" value="Glyco_trans_1"/>
</dbReference>
<keyword evidence="3" id="KW-0808">Transferase</keyword>